<evidence type="ECO:0000256" key="7">
    <source>
        <dbReference type="ARBA" id="ARBA00022842"/>
    </source>
</evidence>
<dbReference type="Proteomes" id="UP000191110">
    <property type="component" value="Unassembled WGS sequence"/>
</dbReference>
<dbReference type="EC" id="3.6.1.13" evidence="3"/>
<evidence type="ECO:0000259" key="14">
    <source>
        <dbReference type="PROSITE" id="PS51462"/>
    </source>
</evidence>
<evidence type="ECO:0000256" key="2">
    <source>
        <dbReference type="ARBA" id="ARBA00007482"/>
    </source>
</evidence>
<organism evidence="15 16">
    <name type="scientific">Solemya pervernicosa gill symbiont</name>
    <dbReference type="NCBI Taxonomy" id="642797"/>
    <lineage>
        <taxon>Bacteria</taxon>
        <taxon>Pseudomonadati</taxon>
        <taxon>Pseudomonadota</taxon>
        <taxon>Gammaproteobacteria</taxon>
        <taxon>sulfur-oxidizing symbionts</taxon>
    </lineage>
</organism>
<reference evidence="15 16" key="1">
    <citation type="submission" date="2016-11" db="EMBL/GenBank/DDBJ databases">
        <title>Mixed transmission modes and dynamic genome evolution in an obligate animal-bacterial symbiosis.</title>
        <authorList>
            <person name="Russell S.L."/>
            <person name="Corbett-Detig R.B."/>
            <person name="Cavanaugh C.M."/>
        </authorList>
    </citation>
    <scope>NUCLEOTIDE SEQUENCE [LARGE SCALE GENOMIC DNA]</scope>
    <source>
        <strain evidence="15">Sveles-Q1</strain>
    </source>
</reference>
<comment type="catalytic activity">
    <reaction evidence="12">
        <text>ADP-D-ribose + H2O = D-ribose 5-phosphate + AMP + 2 H(+)</text>
        <dbReference type="Rhea" id="RHEA:10412"/>
        <dbReference type="ChEBI" id="CHEBI:15377"/>
        <dbReference type="ChEBI" id="CHEBI:15378"/>
        <dbReference type="ChEBI" id="CHEBI:57967"/>
        <dbReference type="ChEBI" id="CHEBI:78346"/>
        <dbReference type="ChEBI" id="CHEBI:456215"/>
        <dbReference type="EC" id="3.6.1.13"/>
    </reaction>
</comment>
<protein>
    <recommendedName>
        <fullName evidence="4">ADP-ribose pyrophosphatase</fullName>
        <ecNumber evidence="3">3.6.1.13</ecNumber>
    </recommendedName>
    <alternativeName>
        <fullName evidence="9">ADP-ribose diphosphatase</fullName>
    </alternativeName>
    <alternativeName>
        <fullName evidence="11">ADP-ribose phosphohydrolase</fullName>
    </alternativeName>
    <alternativeName>
        <fullName evidence="10">Adenosine diphosphoribose pyrophosphatase</fullName>
    </alternativeName>
</protein>
<evidence type="ECO:0000256" key="1">
    <source>
        <dbReference type="ARBA" id="ARBA00001946"/>
    </source>
</evidence>
<dbReference type="GO" id="GO:0047631">
    <property type="term" value="F:ADP-ribose diphosphatase activity"/>
    <property type="evidence" value="ECO:0007669"/>
    <property type="project" value="UniProtKB-EC"/>
</dbReference>
<evidence type="ECO:0000256" key="3">
    <source>
        <dbReference type="ARBA" id="ARBA00012453"/>
    </source>
</evidence>
<dbReference type="RefSeq" id="WP_078484240.1">
    <property type="nucleotide sequence ID" value="NZ_MPRL01000051.1"/>
</dbReference>
<evidence type="ECO:0000256" key="6">
    <source>
        <dbReference type="ARBA" id="ARBA00022801"/>
    </source>
</evidence>
<dbReference type="GO" id="GO:0046872">
    <property type="term" value="F:metal ion binding"/>
    <property type="evidence" value="ECO:0007669"/>
    <property type="project" value="UniProtKB-KW"/>
</dbReference>
<dbReference type="NCBIfam" id="TIGR00052">
    <property type="entry name" value="nudix-type nucleoside diphosphatase, YffH/AdpP family"/>
    <property type="match status" value="1"/>
</dbReference>
<evidence type="ECO:0000256" key="8">
    <source>
        <dbReference type="ARBA" id="ARBA00025164"/>
    </source>
</evidence>
<evidence type="ECO:0000256" key="4">
    <source>
        <dbReference type="ARBA" id="ARBA00013297"/>
    </source>
</evidence>
<dbReference type="CDD" id="cd24155">
    <property type="entry name" value="NUDIX_ADPRase"/>
    <property type="match status" value="1"/>
</dbReference>
<evidence type="ECO:0000256" key="10">
    <source>
        <dbReference type="ARBA" id="ARBA00030308"/>
    </source>
</evidence>
<comment type="similarity">
    <text evidence="2">Belongs to the Nudix hydrolase family. NudF subfamily.</text>
</comment>
<evidence type="ECO:0000256" key="12">
    <source>
        <dbReference type="ARBA" id="ARBA00049546"/>
    </source>
</evidence>
<keyword evidence="16" id="KW-1185">Reference proteome</keyword>
<evidence type="ECO:0000313" key="15">
    <source>
        <dbReference type="EMBL" id="OOZ39445.1"/>
    </source>
</evidence>
<feature type="domain" description="Nudix hydrolase" evidence="14">
    <location>
        <begin position="44"/>
        <end position="182"/>
    </location>
</feature>
<evidence type="ECO:0000256" key="5">
    <source>
        <dbReference type="ARBA" id="ARBA00022723"/>
    </source>
</evidence>
<dbReference type="Gene3D" id="3.90.79.10">
    <property type="entry name" value="Nucleoside Triphosphate Pyrophosphohydrolase"/>
    <property type="match status" value="1"/>
</dbReference>
<dbReference type="AlphaFoldDB" id="A0A1T2L2X0"/>
<dbReference type="InterPro" id="IPR015797">
    <property type="entry name" value="NUDIX_hydrolase-like_dom_sf"/>
</dbReference>
<dbReference type="EMBL" id="MPRL01000051">
    <property type="protein sequence ID" value="OOZ39445.1"/>
    <property type="molecule type" value="Genomic_DNA"/>
</dbReference>
<dbReference type="GO" id="GO:0019693">
    <property type="term" value="P:ribose phosphate metabolic process"/>
    <property type="evidence" value="ECO:0007669"/>
    <property type="project" value="TreeGrafter"/>
</dbReference>
<keyword evidence="6" id="KW-0378">Hydrolase</keyword>
<comment type="caution">
    <text evidence="15">The sequence shown here is derived from an EMBL/GenBank/DDBJ whole genome shotgun (WGS) entry which is preliminary data.</text>
</comment>
<dbReference type="InterPro" id="IPR004385">
    <property type="entry name" value="NDP_pyrophosphatase"/>
</dbReference>
<feature type="binding site" evidence="13">
    <location>
        <position position="85"/>
    </location>
    <ligand>
        <name>Mg(2+)</name>
        <dbReference type="ChEBI" id="CHEBI:18420"/>
        <label>1</label>
    </ligand>
</feature>
<keyword evidence="5 13" id="KW-0479">Metal-binding</keyword>
<evidence type="ECO:0000256" key="11">
    <source>
        <dbReference type="ARBA" id="ARBA00033056"/>
    </source>
</evidence>
<evidence type="ECO:0000256" key="13">
    <source>
        <dbReference type="PIRSR" id="PIRSR604385-2"/>
    </source>
</evidence>
<dbReference type="InterPro" id="IPR000086">
    <property type="entry name" value="NUDIX_hydrolase_dom"/>
</dbReference>
<dbReference type="GO" id="GO:0005829">
    <property type="term" value="C:cytosol"/>
    <property type="evidence" value="ECO:0007669"/>
    <property type="project" value="TreeGrafter"/>
</dbReference>
<feature type="binding site" evidence="13">
    <location>
        <position position="105"/>
    </location>
    <ligand>
        <name>Mg(2+)</name>
        <dbReference type="ChEBI" id="CHEBI:18420"/>
        <label>1</label>
    </ligand>
</feature>
<comment type="cofactor">
    <cofactor evidence="1 13">
        <name>Mg(2+)</name>
        <dbReference type="ChEBI" id="CHEBI:18420"/>
    </cofactor>
</comment>
<dbReference type="GO" id="GO:0019144">
    <property type="term" value="F:ADP-sugar diphosphatase activity"/>
    <property type="evidence" value="ECO:0007669"/>
    <property type="project" value="TreeGrafter"/>
</dbReference>
<dbReference type="PANTHER" id="PTHR11839">
    <property type="entry name" value="UDP/ADP-SUGAR PYROPHOSPHATASE"/>
    <property type="match status" value="1"/>
</dbReference>
<gene>
    <name evidence="15" type="primary">nudF</name>
    <name evidence="15" type="ORF">BOW53_11570</name>
</gene>
<dbReference type="PANTHER" id="PTHR11839:SF5">
    <property type="entry name" value="ADP-RIBOSE PYROPHOSPHATASE"/>
    <property type="match status" value="1"/>
</dbReference>
<feature type="binding site" evidence="13">
    <location>
        <position position="101"/>
    </location>
    <ligand>
        <name>Mg(2+)</name>
        <dbReference type="ChEBI" id="CHEBI:18420"/>
        <label>1</label>
    </ligand>
</feature>
<keyword evidence="7 13" id="KW-0460">Magnesium</keyword>
<dbReference type="SUPFAM" id="SSF55811">
    <property type="entry name" value="Nudix"/>
    <property type="match status" value="1"/>
</dbReference>
<sequence>MKKEFEVVEKRVLYDGFFKLEGYRLKHTLFEGGWSRELYRELLERGHAAAVLLYDPKLDSVVLIEQFRIGALNAPNGPWLMEVVAGMVEPGEPVEELVKREAEEEAGCKVEELETICDYFVSPGGASEIISLFCGRVDASGAGGVYGLEHEGEDICALVVDFDEAMEWLKQGKIDSASPIIAMQWLALNREALRERWLRDR</sequence>
<feature type="binding site" evidence="13">
    <location>
        <position position="153"/>
    </location>
    <ligand>
        <name>Mg(2+)</name>
        <dbReference type="ChEBI" id="CHEBI:18420"/>
        <label>1</label>
    </ligand>
</feature>
<name>A0A1T2L2X0_9GAMM</name>
<dbReference type="Pfam" id="PF00293">
    <property type="entry name" value="NUDIX"/>
    <property type="match status" value="1"/>
</dbReference>
<proteinExistence type="inferred from homology"/>
<comment type="function">
    <text evidence="8">Acts on ADP-mannose and ADP-glucose as well as ADP-ribose. Prevents glycogen biosynthesis. The reaction catalyzed by this enzyme is a limiting step of the gluconeogenic process.</text>
</comment>
<dbReference type="PROSITE" id="PS51462">
    <property type="entry name" value="NUDIX"/>
    <property type="match status" value="1"/>
</dbReference>
<accession>A0A1T2L2X0</accession>
<evidence type="ECO:0000313" key="16">
    <source>
        <dbReference type="Proteomes" id="UP000191110"/>
    </source>
</evidence>
<evidence type="ECO:0000256" key="9">
    <source>
        <dbReference type="ARBA" id="ARBA00030162"/>
    </source>
</evidence>
<dbReference type="GO" id="GO:0006753">
    <property type="term" value="P:nucleoside phosphate metabolic process"/>
    <property type="evidence" value="ECO:0007669"/>
    <property type="project" value="TreeGrafter"/>
</dbReference>
<dbReference type="OrthoDB" id="5292471at2"/>